<sequence length="172" mass="18603">MAKSNNIFTNTLRLLALAATVVAVVFMVASHDSAQVLNLTFTAKYSNTPAFKYLVIGEAIAGGYTVISILLSFKGLFWRLIVILDMVTTVLLTSSISAALAIAQVGKKGNTHAGWLPICGQVPDFCDNVTVALIAGGTLRKDFLEDLHMAFCLRQPPHQNIEELTGRAKRSH</sequence>
<gene>
    <name evidence="1" type="ORF">D5086_022269</name>
</gene>
<dbReference type="EMBL" id="RCHU02000011">
    <property type="protein sequence ID" value="KAL3576986.1"/>
    <property type="molecule type" value="Genomic_DNA"/>
</dbReference>
<comment type="caution">
    <text evidence="1">The sequence shown here is derived from an EMBL/GenBank/DDBJ whole genome shotgun (WGS) entry which is preliminary data.</text>
</comment>
<reference evidence="1 2" key="1">
    <citation type="journal article" date="2024" name="Plant Biotechnol. J.">
        <title>Genome and CRISPR/Cas9 system of a widespread forest tree (Populus alba) in the world.</title>
        <authorList>
            <person name="Liu Y.J."/>
            <person name="Jiang P.F."/>
            <person name="Han X.M."/>
            <person name="Li X.Y."/>
            <person name="Wang H.M."/>
            <person name="Wang Y.J."/>
            <person name="Wang X.X."/>
            <person name="Zeng Q.Y."/>
        </authorList>
    </citation>
    <scope>NUCLEOTIDE SEQUENCE [LARGE SCALE GENOMIC DNA]</scope>
    <source>
        <strain evidence="2">cv. PAL-ZL1</strain>
    </source>
</reference>
<evidence type="ECO:0000313" key="2">
    <source>
        <dbReference type="Proteomes" id="UP000309997"/>
    </source>
</evidence>
<organism evidence="1 2">
    <name type="scientific">Populus alba</name>
    <name type="common">White poplar</name>
    <dbReference type="NCBI Taxonomy" id="43335"/>
    <lineage>
        <taxon>Eukaryota</taxon>
        <taxon>Viridiplantae</taxon>
        <taxon>Streptophyta</taxon>
        <taxon>Embryophyta</taxon>
        <taxon>Tracheophyta</taxon>
        <taxon>Spermatophyta</taxon>
        <taxon>Magnoliopsida</taxon>
        <taxon>eudicotyledons</taxon>
        <taxon>Gunneridae</taxon>
        <taxon>Pentapetalae</taxon>
        <taxon>rosids</taxon>
        <taxon>fabids</taxon>
        <taxon>Malpighiales</taxon>
        <taxon>Salicaceae</taxon>
        <taxon>Saliceae</taxon>
        <taxon>Populus</taxon>
    </lineage>
</organism>
<accession>A0ACC4BF43</accession>
<dbReference type="Proteomes" id="UP000309997">
    <property type="component" value="Unassembled WGS sequence"/>
</dbReference>
<name>A0ACC4BF43_POPAL</name>
<keyword evidence="2" id="KW-1185">Reference proteome</keyword>
<protein>
    <submittedName>
        <fullName evidence="1">Uncharacterized protein</fullName>
    </submittedName>
</protein>
<evidence type="ECO:0000313" key="1">
    <source>
        <dbReference type="EMBL" id="KAL3576986.1"/>
    </source>
</evidence>
<proteinExistence type="predicted"/>